<evidence type="ECO:0008006" key="3">
    <source>
        <dbReference type="Google" id="ProtNLM"/>
    </source>
</evidence>
<organism evidence="1 2">
    <name type="scientific">Actinocorallia libanotica</name>
    <dbReference type="NCBI Taxonomy" id="46162"/>
    <lineage>
        <taxon>Bacteria</taxon>
        <taxon>Bacillati</taxon>
        <taxon>Actinomycetota</taxon>
        <taxon>Actinomycetes</taxon>
        <taxon>Streptosporangiales</taxon>
        <taxon>Thermomonosporaceae</taxon>
        <taxon>Actinocorallia</taxon>
    </lineage>
</organism>
<protein>
    <recommendedName>
        <fullName evidence="3">Gp19/Gp15/Gp42-like protein</fullName>
    </recommendedName>
</protein>
<name>A0ABP4CEI2_9ACTN</name>
<reference evidence="2" key="1">
    <citation type="journal article" date="2019" name="Int. J. Syst. Evol. Microbiol.">
        <title>The Global Catalogue of Microorganisms (GCM) 10K type strain sequencing project: providing services to taxonomists for standard genome sequencing and annotation.</title>
        <authorList>
            <consortium name="The Broad Institute Genomics Platform"/>
            <consortium name="The Broad Institute Genome Sequencing Center for Infectious Disease"/>
            <person name="Wu L."/>
            <person name="Ma J."/>
        </authorList>
    </citation>
    <scope>NUCLEOTIDE SEQUENCE [LARGE SCALE GENOMIC DNA]</scope>
    <source>
        <strain evidence="2">JCM 10696</strain>
    </source>
</reference>
<gene>
    <name evidence="1" type="ORF">GCM10009550_71280</name>
</gene>
<evidence type="ECO:0000313" key="2">
    <source>
        <dbReference type="Proteomes" id="UP001500665"/>
    </source>
</evidence>
<comment type="caution">
    <text evidence="1">The sequence shown here is derived from an EMBL/GenBank/DDBJ whole genome shotgun (WGS) entry which is preliminary data.</text>
</comment>
<keyword evidence="2" id="KW-1185">Reference proteome</keyword>
<accession>A0ABP4CEI2</accession>
<dbReference type="Proteomes" id="UP001500665">
    <property type="component" value="Unassembled WGS sequence"/>
</dbReference>
<proteinExistence type="predicted"/>
<dbReference type="EMBL" id="BAAAHH010000049">
    <property type="protein sequence ID" value="GAA0967418.1"/>
    <property type="molecule type" value="Genomic_DNA"/>
</dbReference>
<dbReference type="RefSeq" id="WP_344246593.1">
    <property type="nucleotide sequence ID" value="NZ_BAAAHH010000049.1"/>
</dbReference>
<evidence type="ECO:0000313" key="1">
    <source>
        <dbReference type="EMBL" id="GAA0967418.1"/>
    </source>
</evidence>
<sequence>MAYATLDELTARLDWTLDADEERIAASALEDASDLAAHYGRDWPETNVPRLVRTLVLKAAVRYMRNPDGYTQSRAGDETLAWSDASGENAGTVYFTDEEIKLLEGLGGRKPGLGSVQVSAWNSKIRHRPGLVPVDYGGDAFPLFADEEEPW</sequence>